<dbReference type="InParanoid" id="E3J2Q2"/>
<dbReference type="Pfam" id="PF13577">
    <property type="entry name" value="SnoaL_4"/>
    <property type="match status" value="1"/>
</dbReference>
<keyword evidence="3" id="KW-1185">Reference proteome</keyword>
<evidence type="ECO:0000313" key="3">
    <source>
        <dbReference type="Proteomes" id="UP000002484"/>
    </source>
</evidence>
<protein>
    <submittedName>
        <fullName evidence="2">Aromatic-ring-hydroxylating dioxygenase beta subunit</fullName>
    </submittedName>
</protein>
<name>E3J2Q2_PSEI1</name>
<organism evidence="2 3">
    <name type="scientific">Pseudofrankia inefficax (strain DSM 45817 / CECT 9037 / DDB 130130 / EuI1c)</name>
    <name type="common">Frankia inefficax</name>
    <dbReference type="NCBI Taxonomy" id="298654"/>
    <lineage>
        <taxon>Bacteria</taxon>
        <taxon>Bacillati</taxon>
        <taxon>Actinomycetota</taxon>
        <taxon>Actinomycetes</taxon>
        <taxon>Frankiales</taxon>
        <taxon>Frankiaceae</taxon>
        <taxon>Pseudofrankia</taxon>
    </lineage>
</organism>
<dbReference type="InterPro" id="IPR032710">
    <property type="entry name" value="NTF2-like_dom_sf"/>
</dbReference>
<dbReference type="CDD" id="cd00531">
    <property type="entry name" value="NTF2_like"/>
    <property type="match status" value="1"/>
</dbReference>
<feature type="domain" description="SnoaL-like" evidence="1">
    <location>
        <begin position="8"/>
        <end position="130"/>
    </location>
</feature>
<dbReference type="OrthoDB" id="4941530at2"/>
<evidence type="ECO:0000313" key="2">
    <source>
        <dbReference type="EMBL" id="ADP80566.1"/>
    </source>
</evidence>
<dbReference type="Gene3D" id="3.10.450.50">
    <property type="match status" value="1"/>
</dbReference>
<dbReference type="RefSeq" id="WP_013423684.1">
    <property type="nucleotide sequence ID" value="NC_014666.1"/>
</dbReference>
<dbReference type="SUPFAM" id="SSF54427">
    <property type="entry name" value="NTF2-like"/>
    <property type="match status" value="1"/>
</dbReference>
<evidence type="ECO:0000259" key="1">
    <source>
        <dbReference type="Pfam" id="PF13577"/>
    </source>
</evidence>
<proteinExistence type="predicted"/>
<accession>E3J2Q2</accession>
<dbReference type="eggNOG" id="ENOG5033IDR">
    <property type="taxonomic scope" value="Bacteria"/>
</dbReference>
<dbReference type="HOGENOM" id="CLU_106738_8_1_11"/>
<dbReference type="InterPro" id="IPR037401">
    <property type="entry name" value="SnoaL-like"/>
</dbReference>
<keyword evidence="2" id="KW-0223">Dioxygenase</keyword>
<dbReference type="STRING" id="298654.FraEuI1c_2532"/>
<sequence length="139" mass="15571">MTAGEVGLADQFAIHMTLARYCHRCDDADFEGLVALFTADAVFTYGNRSAHGSAELLAFFRDTQSRPEQRGKHLTVNEVYEPDGDRGDRVLAASDFVFLRFASGRLVPAIAGRYHDQFVRVDGEWRIARREVLTLEAFG</sequence>
<keyword evidence="2" id="KW-0560">Oxidoreductase</keyword>
<dbReference type="EMBL" id="CP002299">
    <property type="protein sequence ID" value="ADP80566.1"/>
    <property type="molecule type" value="Genomic_DNA"/>
</dbReference>
<dbReference type="GO" id="GO:0051213">
    <property type="term" value="F:dioxygenase activity"/>
    <property type="evidence" value="ECO:0007669"/>
    <property type="project" value="UniProtKB-KW"/>
</dbReference>
<dbReference type="Proteomes" id="UP000002484">
    <property type="component" value="Chromosome"/>
</dbReference>
<reference evidence="2 3" key="1">
    <citation type="submission" date="2010-10" db="EMBL/GenBank/DDBJ databases">
        <title>Complete sequence of Frankia sp. EuI1c.</title>
        <authorList>
            <consortium name="US DOE Joint Genome Institute"/>
            <person name="Lucas S."/>
            <person name="Copeland A."/>
            <person name="Lapidus A."/>
            <person name="Cheng J.-F."/>
            <person name="Bruce D."/>
            <person name="Goodwin L."/>
            <person name="Pitluck S."/>
            <person name="Chertkov O."/>
            <person name="Detter J.C."/>
            <person name="Han C."/>
            <person name="Tapia R."/>
            <person name="Land M."/>
            <person name="Hauser L."/>
            <person name="Jeffries C."/>
            <person name="Kyrpides N."/>
            <person name="Ivanova N."/>
            <person name="Mikhailova N."/>
            <person name="Beauchemin N."/>
            <person name="Sen A."/>
            <person name="Sur S.A."/>
            <person name="Gtari M."/>
            <person name="Wall L."/>
            <person name="Tisa L."/>
            <person name="Woyke T."/>
        </authorList>
    </citation>
    <scope>NUCLEOTIDE SEQUENCE [LARGE SCALE GENOMIC DNA]</scope>
    <source>
        <strain evidence="3">DSM 45817 / CECT 9037 / EuI1c</strain>
    </source>
</reference>
<dbReference type="KEGG" id="fri:FraEuI1c_2532"/>
<gene>
    <name evidence="2" type="ordered locus">FraEuI1c_2532</name>
</gene>
<dbReference type="AlphaFoldDB" id="E3J2Q2"/>